<dbReference type="RefSeq" id="WP_274152486.1">
    <property type="nucleotide sequence ID" value="NZ_CP117812.1"/>
</dbReference>
<sequence>MNKTIAFILMLLFVSCSEPKLDELTLDYSSEEAMNDSFSDIYATLTKEQWQRFMQVLSTVTQNEIKKLMPMEKKLSSEEWNQLIYDIRQKAFDGKSVKEILDMQKALHGKRVIDLIEH</sequence>
<dbReference type="EMBL" id="CP117812">
    <property type="protein sequence ID" value="WDE97848.1"/>
    <property type="molecule type" value="Genomic_DNA"/>
</dbReference>
<name>A0ABY7VUG2_9BACT</name>
<gene>
    <name evidence="1" type="ORF">PQO03_18650</name>
</gene>
<evidence type="ECO:0000313" key="2">
    <source>
        <dbReference type="Proteomes" id="UP001214250"/>
    </source>
</evidence>
<dbReference type="InterPro" id="IPR046516">
    <property type="entry name" value="DUF6694"/>
</dbReference>
<dbReference type="PROSITE" id="PS51257">
    <property type="entry name" value="PROKAR_LIPOPROTEIN"/>
    <property type="match status" value="1"/>
</dbReference>
<dbReference type="Proteomes" id="UP001214250">
    <property type="component" value="Chromosome 2"/>
</dbReference>
<protein>
    <submittedName>
        <fullName evidence="1">Uncharacterized protein</fullName>
    </submittedName>
</protein>
<keyword evidence="2" id="KW-1185">Reference proteome</keyword>
<proteinExistence type="predicted"/>
<accession>A0ABY7VUG2</accession>
<reference evidence="1 2" key="1">
    <citation type="submission" date="2023-02" db="EMBL/GenBank/DDBJ databases">
        <title>Genome sequence of Lentisphaera profundi SAORIC-696.</title>
        <authorList>
            <person name="Kim e."/>
            <person name="Cho J.-C."/>
            <person name="Choi A."/>
            <person name="Kang I."/>
        </authorList>
    </citation>
    <scope>NUCLEOTIDE SEQUENCE [LARGE SCALE GENOMIC DNA]</scope>
    <source>
        <strain evidence="1 2">SAORIC-696</strain>
    </source>
</reference>
<organism evidence="1 2">
    <name type="scientific">Lentisphaera profundi</name>
    <dbReference type="NCBI Taxonomy" id="1658616"/>
    <lineage>
        <taxon>Bacteria</taxon>
        <taxon>Pseudomonadati</taxon>
        <taxon>Lentisphaerota</taxon>
        <taxon>Lentisphaeria</taxon>
        <taxon>Lentisphaerales</taxon>
        <taxon>Lentisphaeraceae</taxon>
        <taxon>Lentisphaera</taxon>
    </lineage>
</organism>
<dbReference type="Pfam" id="PF20404">
    <property type="entry name" value="DUF6694"/>
    <property type="match status" value="1"/>
</dbReference>
<evidence type="ECO:0000313" key="1">
    <source>
        <dbReference type="EMBL" id="WDE97848.1"/>
    </source>
</evidence>